<organism evidence="1 2">
    <name type="scientific">Pistacia integerrima</name>
    <dbReference type="NCBI Taxonomy" id="434235"/>
    <lineage>
        <taxon>Eukaryota</taxon>
        <taxon>Viridiplantae</taxon>
        <taxon>Streptophyta</taxon>
        <taxon>Embryophyta</taxon>
        <taxon>Tracheophyta</taxon>
        <taxon>Spermatophyta</taxon>
        <taxon>Magnoliopsida</taxon>
        <taxon>eudicotyledons</taxon>
        <taxon>Gunneridae</taxon>
        <taxon>Pentapetalae</taxon>
        <taxon>rosids</taxon>
        <taxon>malvids</taxon>
        <taxon>Sapindales</taxon>
        <taxon>Anacardiaceae</taxon>
        <taxon>Pistacia</taxon>
    </lineage>
</organism>
<evidence type="ECO:0000313" key="1">
    <source>
        <dbReference type="EMBL" id="KAJ0051410.1"/>
    </source>
</evidence>
<name>A0ACC0ZH90_9ROSI</name>
<accession>A0ACC0ZH90</accession>
<protein>
    <submittedName>
        <fullName evidence="1">Uncharacterized protein</fullName>
    </submittedName>
</protein>
<reference evidence="2" key="1">
    <citation type="journal article" date="2023" name="G3 (Bethesda)">
        <title>Genome assembly and association tests identify interacting loci associated with vigor, precocity, and sex in interspecific pistachio rootstocks.</title>
        <authorList>
            <person name="Palmer W."/>
            <person name="Jacygrad E."/>
            <person name="Sagayaradj S."/>
            <person name="Cavanaugh K."/>
            <person name="Han R."/>
            <person name="Bertier L."/>
            <person name="Beede B."/>
            <person name="Kafkas S."/>
            <person name="Golino D."/>
            <person name="Preece J."/>
            <person name="Michelmore R."/>
        </authorList>
    </citation>
    <scope>NUCLEOTIDE SEQUENCE [LARGE SCALE GENOMIC DNA]</scope>
</reference>
<sequence length="44" mass="4954">MKLIKIHSPMRADPNRVVKWVPSRGVIRAARVASEKLLRLCGTV</sequence>
<keyword evidence="2" id="KW-1185">Reference proteome</keyword>
<proteinExistence type="predicted"/>
<dbReference type="EMBL" id="CM047736">
    <property type="protein sequence ID" value="KAJ0051410.1"/>
    <property type="molecule type" value="Genomic_DNA"/>
</dbReference>
<evidence type="ECO:0000313" key="2">
    <source>
        <dbReference type="Proteomes" id="UP001163603"/>
    </source>
</evidence>
<gene>
    <name evidence="1" type="ORF">Pint_01251</name>
</gene>
<dbReference type="Proteomes" id="UP001163603">
    <property type="component" value="Chromosome 1"/>
</dbReference>
<comment type="caution">
    <text evidence="1">The sequence shown here is derived from an EMBL/GenBank/DDBJ whole genome shotgun (WGS) entry which is preliminary data.</text>
</comment>